<organism evidence="1 2">
    <name type="scientific">Sphingobacterium tabacisoli</name>
    <dbReference type="NCBI Taxonomy" id="2044855"/>
    <lineage>
        <taxon>Bacteria</taxon>
        <taxon>Pseudomonadati</taxon>
        <taxon>Bacteroidota</taxon>
        <taxon>Sphingobacteriia</taxon>
        <taxon>Sphingobacteriales</taxon>
        <taxon>Sphingobacteriaceae</taxon>
        <taxon>Sphingobacterium</taxon>
    </lineage>
</organism>
<evidence type="ECO:0000313" key="2">
    <source>
        <dbReference type="Proteomes" id="UP001597440"/>
    </source>
</evidence>
<comment type="caution">
    <text evidence="1">The sequence shown here is derived from an EMBL/GenBank/DDBJ whole genome shotgun (WGS) entry which is preliminary data.</text>
</comment>
<reference evidence="2" key="1">
    <citation type="journal article" date="2019" name="Int. J. Syst. Evol. Microbiol.">
        <title>The Global Catalogue of Microorganisms (GCM) 10K type strain sequencing project: providing services to taxonomists for standard genome sequencing and annotation.</title>
        <authorList>
            <consortium name="The Broad Institute Genomics Platform"/>
            <consortium name="The Broad Institute Genome Sequencing Center for Infectious Disease"/>
            <person name="Wu L."/>
            <person name="Ma J."/>
        </authorList>
    </citation>
    <scope>NUCLEOTIDE SEQUENCE [LARGE SCALE GENOMIC DNA]</scope>
    <source>
        <strain evidence="2">KCTC 52298</strain>
    </source>
</reference>
<dbReference type="Proteomes" id="UP001597440">
    <property type="component" value="Unassembled WGS sequence"/>
</dbReference>
<gene>
    <name evidence="1" type="ORF">ACFSQW_06145</name>
</gene>
<sequence length="153" mass="17406">MRTIIIFITFVLSTVTFYSFGQSVDEGPVLADDIQIDVKGVSLSAKGDTATVELYLISYERGTREFKLNSFASGIVDSKGQVYLYDLMQMGKVRLQAKDRQNYLHYLLEEDSPVKLTIQSTGWKKQWGMPQQCKLVFEDSSEQGKFLEIIIDL</sequence>
<protein>
    <submittedName>
        <fullName evidence="1">Uncharacterized protein</fullName>
    </submittedName>
</protein>
<accession>A0ABW5L255</accession>
<dbReference type="RefSeq" id="WP_246512665.1">
    <property type="nucleotide sequence ID" value="NZ_JAEQMU010000005.1"/>
</dbReference>
<evidence type="ECO:0000313" key="1">
    <source>
        <dbReference type="EMBL" id="MFD2553962.1"/>
    </source>
</evidence>
<name>A0ABW5L255_9SPHI</name>
<dbReference type="EMBL" id="JBHULD010000007">
    <property type="protein sequence ID" value="MFD2553962.1"/>
    <property type="molecule type" value="Genomic_DNA"/>
</dbReference>
<keyword evidence="2" id="KW-1185">Reference proteome</keyword>
<proteinExistence type="predicted"/>